<dbReference type="Gene3D" id="3.50.50.60">
    <property type="entry name" value="FAD/NAD(P)-binding domain"/>
    <property type="match status" value="2"/>
</dbReference>
<dbReference type="PROSITE" id="PS00573">
    <property type="entry name" value="PYRIDINE_REDOX_2"/>
    <property type="match status" value="1"/>
</dbReference>
<dbReference type="GO" id="GO:0016668">
    <property type="term" value="F:oxidoreductase activity, acting on a sulfur group of donors, NAD(P) as acceptor"/>
    <property type="evidence" value="ECO:0007669"/>
    <property type="project" value="UniProtKB-ARBA"/>
</dbReference>
<dbReference type="InterPro" id="IPR008255">
    <property type="entry name" value="Pyr_nucl-diS_OxRdtase_2_AS"/>
</dbReference>
<evidence type="ECO:0000313" key="8">
    <source>
        <dbReference type="Proteomes" id="UP000177900"/>
    </source>
</evidence>
<evidence type="ECO:0000256" key="1">
    <source>
        <dbReference type="ARBA" id="ARBA00022630"/>
    </source>
</evidence>
<protein>
    <recommendedName>
        <fullName evidence="6">FAD/NAD(P)-binding domain-containing protein</fullName>
    </recommendedName>
</protein>
<organism evidence="7 8">
    <name type="scientific">Candidatus Woykebacteria bacterium RIFCSPHIGHO2_01_FULL_39_12</name>
    <dbReference type="NCBI Taxonomy" id="1802599"/>
    <lineage>
        <taxon>Bacteria</taxon>
        <taxon>Candidatus Woykeibacteriota</taxon>
    </lineage>
</organism>
<dbReference type="PANTHER" id="PTHR48105">
    <property type="entry name" value="THIOREDOXIN REDUCTASE 1-RELATED-RELATED"/>
    <property type="match status" value="1"/>
</dbReference>
<dbReference type="InterPro" id="IPR023753">
    <property type="entry name" value="FAD/NAD-binding_dom"/>
</dbReference>
<evidence type="ECO:0000256" key="2">
    <source>
        <dbReference type="ARBA" id="ARBA00022827"/>
    </source>
</evidence>
<comment type="caution">
    <text evidence="7">The sequence shown here is derived from an EMBL/GenBank/DDBJ whole genome shotgun (WGS) entry which is preliminary data.</text>
</comment>
<dbReference type="PRINTS" id="PR00368">
    <property type="entry name" value="FADPNR"/>
</dbReference>
<dbReference type="Proteomes" id="UP000177900">
    <property type="component" value="Unassembled WGS sequence"/>
</dbReference>
<feature type="domain" description="FAD/NAD(P)-binding" evidence="6">
    <location>
        <begin position="5"/>
        <end position="207"/>
    </location>
</feature>
<gene>
    <name evidence="7" type="ORF">A2864_00390</name>
</gene>
<keyword evidence="3" id="KW-0560">Oxidoreductase</keyword>
<dbReference type="SUPFAM" id="SSF51905">
    <property type="entry name" value="FAD/NAD(P)-binding domain"/>
    <property type="match status" value="1"/>
</dbReference>
<proteinExistence type="predicted"/>
<dbReference type="InterPro" id="IPR036188">
    <property type="entry name" value="FAD/NAD-bd_sf"/>
</dbReference>
<reference evidence="7 8" key="1">
    <citation type="journal article" date="2016" name="Nat. Commun.">
        <title>Thousands of microbial genomes shed light on interconnected biogeochemical processes in an aquifer system.</title>
        <authorList>
            <person name="Anantharaman K."/>
            <person name="Brown C.T."/>
            <person name="Hug L.A."/>
            <person name="Sharon I."/>
            <person name="Castelle C.J."/>
            <person name="Probst A.J."/>
            <person name="Thomas B.C."/>
            <person name="Singh A."/>
            <person name="Wilkins M.J."/>
            <person name="Karaoz U."/>
            <person name="Brodie E.L."/>
            <person name="Williams K.H."/>
            <person name="Hubbard S.S."/>
            <person name="Banfield J.F."/>
        </authorList>
    </citation>
    <scope>NUCLEOTIDE SEQUENCE [LARGE SCALE GENOMIC DNA]</scope>
</reference>
<keyword evidence="4" id="KW-1015">Disulfide bond</keyword>
<name>A0A1G1WH10_9BACT</name>
<evidence type="ECO:0000256" key="4">
    <source>
        <dbReference type="ARBA" id="ARBA00023157"/>
    </source>
</evidence>
<evidence type="ECO:0000256" key="3">
    <source>
        <dbReference type="ARBA" id="ARBA00023002"/>
    </source>
</evidence>
<evidence type="ECO:0000259" key="6">
    <source>
        <dbReference type="Pfam" id="PF07992"/>
    </source>
</evidence>
<sequence>MDFSKRPFTLETHSKELSAKAVIIATGASAKWLGLPSEQKFVGRGVSSCAVCDGPFFKDKEIAVVGGGDSAMREALFLAKIATEVTIIHRRNALRAFQALQERAFSAKNIKFIWNSEVQEVFGEQKVQGVRIRNNKTGKEEDLEINGLFVAIGHKPNTEFLKGQIELDEKNYIVLKNHSQTSVPGIFAGGDVHDWHYQQAVTAAGAGCMAAMDAEEFLEEEKSKKKVSVRASIK</sequence>
<dbReference type="EMBL" id="MHCV01000046">
    <property type="protein sequence ID" value="OGY26891.1"/>
    <property type="molecule type" value="Genomic_DNA"/>
</dbReference>
<dbReference type="PRINTS" id="PR00469">
    <property type="entry name" value="PNDRDTASEII"/>
</dbReference>
<evidence type="ECO:0000256" key="5">
    <source>
        <dbReference type="ARBA" id="ARBA00023284"/>
    </source>
</evidence>
<accession>A0A1G1WH10</accession>
<evidence type="ECO:0000313" key="7">
    <source>
        <dbReference type="EMBL" id="OGY26891.1"/>
    </source>
</evidence>
<keyword evidence="1" id="KW-0285">Flavoprotein</keyword>
<keyword evidence="2" id="KW-0274">FAD</keyword>
<dbReference type="AlphaFoldDB" id="A0A1G1WH10"/>
<dbReference type="InterPro" id="IPR050097">
    <property type="entry name" value="Ferredoxin-NADP_redctase_2"/>
</dbReference>
<keyword evidence="5" id="KW-0676">Redox-active center</keyword>
<dbReference type="Pfam" id="PF07992">
    <property type="entry name" value="Pyr_redox_2"/>
    <property type="match status" value="1"/>
</dbReference>